<dbReference type="RefSeq" id="WP_053327682.1">
    <property type="nucleotide sequence ID" value="NZ_CP009928.1"/>
</dbReference>
<dbReference type="GO" id="GO:0043565">
    <property type="term" value="F:sequence-specific DNA binding"/>
    <property type="evidence" value="ECO:0007669"/>
    <property type="project" value="InterPro"/>
</dbReference>
<evidence type="ECO:0000313" key="5">
    <source>
        <dbReference type="EMBL" id="AKK72592.1"/>
    </source>
</evidence>
<evidence type="ECO:0000256" key="2">
    <source>
        <dbReference type="ARBA" id="ARBA00023125"/>
    </source>
</evidence>
<dbReference type="SUPFAM" id="SSF46689">
    <property type="entry name" value="Homeodomain-like"/>
    <property type="match status" value="1"/>
</dbReference>
<keyword evidence="1" id="KW-0805">Transcription regulation</keyword>
<dbReference type="EMBL" id="CP009928">
    <property type="protein sequence ID" value="AKK72592.1"/>
    <property type="molecule type" value="Genomic_DNA"/>
</dbReference>
<dbReference type="STRING" id="1324352.OK18_08090"/>
<sequence>MIVPEKEIPVHHLTSEEFQMSTLVAAGPENFHDVHRHNFFEIIWFRKVHERSCLELDFESHKLQDNQICIIAPGQAFNMKIEGEDGYAMAISREIFTEVCDIDRVLTGGVLPFFLHPENIKTCSTILSLIEQEYKATSRTELLKAYLKAFCIIIGEQINSQEPLLNDRQRIQELVGLIEKHYIVHKETNFYAEKLKLSTHHLNDIVRLLRGTSVKKMINHRLILEAKRELSFGALTVKEIAFKLGFNDASYFSRFFKKHTGQTPDSFKNNEKR</sequence>
<dbReference type="PATRIC" id="fig|1324352.5.peg.1698"/>
<dbReference type="InterPro" id="IPR018060">
    <property type="entry name" value="HTH_AraC"/>
</dbReference>
<feature type="domain" description="HTH araC/xylS-type" evidence="4">
    <location>
        <begin position="172"/>
        <end position="270"/>
    </location>
</feature>
<dbReference type="Pfam" id="PF12833">
    <property type="entry name" value="HTH_18"/>
    <property type="match status" value="1"/>
</dbReference>
<evidence type="ECO:0000259" key="4">
    <source>
        <dbReference type="PROSITE" id="PS01124"/>
    </source>
</evidence>
<evidence type="ECO:0000256" key="1">
    <source>
        <dbReference type="ARBA" id="ARBA00023015"/>
    </source>
</evidence>
<dbReference type="PANTHER" id="PTHR43280">
    <property type="entry name" value="ARAC-FAMILY TRANSCRIPTIONAL REGULATOR"/>
    <property type="match status" value="1"/>
</dbReference>
<dbReference type="Gene3D" id="1.10.10.60">
    <property type="entry name" value="Homeodomain-like"/>
    <property type="match status" value="1"/>
</dbReference>
<dbReference type="AlphaFoldDB" id="A0A0G3M6D5"/>
<reference evidence="5 6" key="1">
    <citation type="submission" date="2014-11" db="EMBL/GenBank/DDBJ databases">
        <authorList>
            <person name="Park G.-S."/>
            <person name="Hong S.-J."/>
            <person name="Jung B.K."/>
            <person name="Khan A.R."/>
            <person name="Kwak Y."/>
            <person name="Shin J.-H."/>
        </authorList>
    </citation>
    <scope>NUCLEOTIDE SEQUENCE [LARGE SCALE GENOMIC DNA]</scope>
    <source>
        <strain evidence="5 6">DSM 27622</strain>
    </source>
</reference>
<dbReference type="InterPro" id="IPR020449">
    <property type="entry name" value="Tscrpt_reg_AraC-type_HTH"/>
</dbReference>
<evidence type="ECO:0000256" key="3">
    <source>
        <dbReference type="ARBA" id="ARBA00023163"/>
    </source>
</evidence>
<dbReference type="SMART" id="SM00342">
    <property type="entry name" value="HTH_ARAC"/>
    <property type="match status" value="1"/>
</dbReference>
<keyword evidence="3" id="KW-0804">Transcription</keyword>
<organism evidence="5 6">
    <name type="scientific">Chryseobacterium gallinarum</name>
    <dbReference type="NCBI Taxonomy" id="1324352"/>
    <lineage>
        <taxon>Bacteria</taxon>
        <taxon>Pseudomonadati</taxon>
        <taxon>Bacteroidota</taxon>
        <taxon>Flavobacteriia</taxon>
        <taxon>Flavobacteriales</taxon>
        <taxon>Weeksellaceae</taxon>
        <taxon>Chryseobacterium group</taxon>
        <taxon>Chryseobacterium</taxon>
    </lineage>
</organism>
<dbReference type="OrthoDB" id="1096411at2"/>
<dbReference type="PROSITE" id="PS01124">
    <property type="entry name" value="HTH_ARAC_FAMILY_2"/>
    <property type="match status" value="1"/>
</dbReference>
<gene>
    <name evidence="5" type="ORF">OK18_08090</name>
</gene>
<keyword evidence="2" id="KW-0238">DNA-binding</keyword>
<dbReference type="GO" id="GO:0003700">
    <property type="term" value="F:DNA-binding transcription factor activity"/>
    <property type="evidence" value="ECO:0007669"/>
    <property type="project" value="InterPro"/>
</dbReference>
<dbReference type="PRINTS" id="PR00032">
    <property type="entry name" value="HTHARAC"/>
</dbReference>
<accession>A0A0G3M6D5</accession>
<dbReference type="Proteomes" id="UP000035213">
    <property type="component" value="Chromosome"/>
</dbReference>
<evidence type="ECO:0000313" key="6">
    <source>
        <dbReference type="Proteomes" id="UP000035213"/>
    </source>
</evidence>
<proteinExistence type="predicted"/>
<name>A0A0G3M6D5_CHRGL</name>
<dbReference type="KEGG" id="cgn:OK18_08090"/>
<dbReference type="PANTHER" id="PTHR43280:SF32">
    <property type="entry name" value="TRANSCRIPTIONAL REGULATORY PROTEIN"/>
    <property type="match status" value="1"/>
</dbReference>
<protein>
    <recommendedName>
        <fullName evidence="4">HTH araC/xylS-type domain-containing protein</fullName>
    </recommendedName>
</protein>
<dbReference type="InterPro" id="IPR009057">
    <property type="entry name" value="Homeodomain-like_sf"/>
</dbReference>